<dbReference type="InterPro" id="IPR027417">
    <property type="entry name" value="P-loop_NTPase"/>
</dbReference>
<gene>
    <name evidence="1" type="ORF">KC729_19680</name>
</gene>
<dbReference type="Gene3D" id="3.40.50.300">
    <property type="entry name" value="P-loop containing nucleotide triphosphate hydrolases"/>
    <property type="match status" value="1"/>
</dbReference>
<reference evidence="1" key="1">
    <citation type="submission" date="2020-04" db="EMBL/GenBank/DDBJ databases">
        <authorList>
            <person name="Zhang T."/>
        </authorList>
    </citation>
    <scope>NUCLEOTIDE SEQUENCE</scope>
    <source>
        <strain evidence="1">HKST-UBA01</strain>
    </source>
</reference>
<comment type="caution">
    <text evidence="1">The sequence shown here is derived from an EMBL/GenBank/DDBJ whole genome shotgun (WGS) entry which is preliminary data.</text>
</comment>
<name>A0A956RSP9_UNCEI</name>
<proteinExistence type="predicted"/>
<evidence type="ECO:0000313" key="1">
    <source>
        <dbReference type="EMBL" id="MCA9729914.1"/>
    </source>
</evidence>
<reference evidence="1" key="2">
    <citation type="journal article" date="2021" name="Microbiome">
        <title>Successional dynamics and alternative stable states in a saline activated sludge microbial community over 9 years.</title>
        <authorList>
            <person name="Wang Y."/>
            <person name="Ye J."/>
            <person name="Ju F."/>
            <person name="Liu L."/>
            <person name="Boyd J.A."/>
            <person name="Deng Y."/>
            <person name="Parks D.H."/>
            <person name="Jiang X."/>
            <person name="Yin X."/>
            <person name="Woodcroft B.J."/>
            <person name="Tyson G.W."/>
            <person name="Hugenholtz P."/>
            <person name="Polz M.F."/>
            <person name="Zhang T."/>
        </authorList>
    </citation>
    <scope>NUCLEOTIDE SEQUENCE</scope>
    <source>
        <strain evidence="1">HKST-UBA01</strain>
    </source>
</reference>
<protein>
    <submittedName>
        <fullName evidence="1">Uncharacterized protein</fullName>
    </submittedName>
</protein>
<accession>A0A956RSP9</accession>
<feature type="non-terminal residue" evidence="1">
    <location>
        <position position="67"/>
    </location>
</feature>
<organism evidence="1 2">
    <name type="scientific">Eiseniibacteriota bacterium</name>
    <dbReference type="NCBI Taxonomy" id="2212470"/>
    <lineage>
        <taxon>Bacteria</taxon>
        <taxon>Candidatus Eiseniibacteriota</taxon>
    </lineage>
</organism>
<evidence type="ECO:0000313" key="2">
    <source>
        <dbReference type="Proteomes" id="UP000697710"/>
    </source>
</evidence>
<sequence length="67" mass="7092">MARTLRYADWVAGLEKKGPVSAYLFVGPESLLRDQALTELRAAVSGSGAATPIERFQGGEASLAQIV</sequence>
<dbReference type="Proteomes" id="UP000697710">
    <property type="component" value="Unassembled WGS sequence"/>
</dbReference>
<dbReference type="EMBL" id="JAGQHR010000897">
    <property type="protein sequence ID" value="MCA9729914.1"/>
    <property type="molecule type" value="Genomic_DNA"/>
</dbReference>
<dbReference type="AlphaFoldDB" id="A0A956RSP9"/>